<dbReference type="PANTHER" id="PTHR30619">
    <property type="entry name" value="DNA INTERNALIZATION/COMPETENCE PROTEIN COMEC/REC2"/>
    <property type="match status" value="1"/>
</dbReference>
<evidence type="ECO:0000259" key="7">
    <source>
        <dbReference type="SMART" id="SM00849"/>
    </source>
</evidence>
<organism evidence="8 9">
    <name type="scientific">Leucobacter chromiisoli</name>
    <dbReference type="NCBI Taxonomy" id="2796471"/>
    <lineage>
        <taxon>Bacteria</taxon>
        <taxon>Bacillati</taxon>
        <taxon>Actinomycetota</taxon>
        <taxon>Actinomycetes</taxon>
        <taxon>Micrococcales</taxon>
        <taxon>Microbacteriaceae</taxon>
        <taxon>Leucobacter</taxon>
    </lineage>
</organism>
<feature type="transmembrane region" description="Helical" evidence="6">
    <location>
        <begin position="495"/>
        <end position="519"/>
    </location>
</feature>
<gene>
    <name evidence="8" type="ORF">JD276_04060</name>
</gene>
<feature type="transmembrane region" description="Helical" evidence="6">
    <location>
        <begin position="543"/>
        <end position="566"/>
    </location>
</feature>
<name>A0A934UUH6_9MICO</name>
<feature type="transmembrane region" description="Helical" evidence="6">
    <location>
        <begin position="469"/>
        <end position="489"/>
    </location>
</feature>
<proteinExistence type="predicted"/>
<dbReference type="InterPro" id="IPR036866">
    <property type="entry name" value="RibonucZ/Hydroxyglut_hydro"/>
</dbReference>
<feature type="domain" description="Metallo-beta-lactamase" evidence="7">
    <location>
        <begin position="584"/>
        <end position="769"/>
    </location>
</feature>
<dbReference type="SUPFAM" id="SSF56281">
    <property type="entry name" value="Metallo-hydrolase/oxidoreductase"/>
    <property type="match status" value="1"/>
</dbReference>
<feature type="transmembrane region" description="Helical" evidence="6">
    <location>
        <begin position="359"/>
        <end position="377"/>
    </location>
</feature>
<dbReference type="CDD" id="cd07731">
    <property type="entry name" value="ComA-like_MBL-fold"/>
    <property type="match status" value="1"/>
</dbReference>
<keyword evidence="5 6" id="KW-0472">Membrane</keyword>
<evidence type="ECO:0000256" key="6">
    <source>
        <dbReference type="SAM" id="Phobius"/>
    </source>
</evidence>
<evidence type="ECO:0000256" key="3">
    <source>
        <dbReference type="ARBA" id="ARBA00022692"/>
    </source>
</evidence>
<dbReference type="Gene3D" id="3.60.15.10">
    <property type="entry name" value="Ribonuclease Z/Hydroxyacylglutathione hydrolase-like"/>
    <property type="match status" value="1"/>
</dbReference>
<keyword evidence="2" id="KW-1003">Cell membrane</keyword>
<reference evidence="8" key="1">
    <citation type="submission" date="2020-12" db="EMBL/GenBank/DDBJ databases">
        <title>Leucobacter sp. CAS1, isolated from Chromium sludge.</title>
        <authorList>
            <person name="Xu Z."/>
        </authorList>
    </citation>
    <scope>NUCLEOTIDE SEQUENCE</scope>
    <source>
        <strain evidence="8">CSA1</strain>
    </source>
</reference>
<dbReference type="NCBIfam" id="TIGR00360">
    <property type="entry name" value="ComEC_N-term"/>
    <property type="match status" value="1"/>
</dbReference>
<evidence type="ECO:0000256" key="4">
    <source>
        <dbReference type="ARBA" id="ARBA00022989"/>
    </source>
</evidence>
<dbReference type="RefSeq" id="WP_200114144.1">
    <property type="nucleotide sequence ID" value="NZ_JAEHOH010000005.1"/>
</dbReference>
<keyword evidence="3 6" id="KW-0812">Transmembrane</keyword>
<protein>
    <submittedName>
        <fullName evidence="8">ComEC/Rec2 family competence protein</fullName>
    </submittedName>
</protein>
<keyword evidence="9" id="KW-1185">Reference proteome</keyword>
<feature type="transmembrane region" description="Helical" evidence="6">
    <location>
        <begin position="74"/>
        <end position="92"/>
    </location>
</feature>
<dbReference type="EMBL" id="JAEHOH010000005">
    <property type="protein sequence ID" value="MBK0418203.1"/>
    <property type="molecule type" value="Genomic_DNA"/>
</dbReference>
<feature type="transmembrane region" description="Helical" evidence="6">
    <location>
        <begin position="40"/>
        <end position="58"/>
    </location>
</feature>
<dbReference type="GO" id="GO:0005886">
    <property type="term" value="C:plasma membrane"/>
    <property type="evidence" value="ECO:0007669"/>
    <property type="project" value="UniProtKB-SubCell"/>
</dbReference>
<dbReference type="InterPro" id="IPR035681">
    <property type="entry name" value="ComA-like_MBL"/>
</dbReference>
<evidence type="ECO:0000256" key="2">
    <source>
        <dbReference type="ARBA" id="ARBA00022475"/>
    </source>
</evidence>
<dbReference type="InterPro" id="IPR001279">
    <property type="entry name" value="Metallo-B-lactamas"/>
</dbReference>
<dbReference type="Pfam" id="PF00753">
    <property type="entry name" value="Lactamase_B"/>
    <property type="match status" value="1"/>
</dbReference>
<dbReference type="SMART" id="SM00849">
    <property type="entry name" value="Lactamase_B"/>
    <property type="match status" value="1"/>
</dbReference>
<keyword evidence="4 6" id="KW-1133">Transmembrane helix</keyword>
<dbReference type="Pfam" id="PF03772">
    <property type="entry name" value="Competence"/>
    <property type="match status" value="1"/>
</dbReference>
<feature type="transmembrane region" description="Helical" evidence="6">
    <location>
        <begin position="290"/>
        <end position="308"/>
    </location>
</feature>
<dbReference type="InterPro" id="IPR052159">
    <property type="entry name" value="Competence_DNA_uptake"/>
</dbReference>
<evidence type="ECO:0000313" key="9">
    <source>
        <dbReference type="Proteomes" id="UP000608530"/>
    </source>
</evidence>
<evidence type="ECO:0000256" key="5">
    <source>
        <dbReference type="ARBA" id="ARBA00023136"/>
    </source>
</evidence>
<evidence type="ECO:0000313" key="8">
    <source>
        <dbReference type="EMBL" id="MBK0418203.1"/>
    </source>
</evidence>
<comment type="caution">
    <text evidence="8">The sequence shown here is derived from an EMBL/GenBank/DDBJ whole genome shotgun (WGS) entry which is preliminary data.</text>
</comment>
<sequence>MGLDGRAARSPPGQWRLFGPALLGWAVAAAAVVLPGTGRWIALGAGVTGAGLLLAALHRDAGRARPVARVGRRLLRYGAVGCAVLLVLGARIEAKEAARSDPGLALAAEQRTVVALRAVLTGYPEATRTAFGSRGWARAEVEAASGAVPVLLWFDDEIERWGPGTRLGIRGHLERLDPGSAAAYGVAVRAFSEAPAPEIGLPAGSGGGLREAAGTAAAELRQRLRTAAERVPGAELVPGFAVGDTSLVPEELEEQMLASSLTHLTAVSGSNISLICGAAIWCASRLGAGFRLRPAIAAAVLAGFVVVVGPDASVQRAAVMAAVILVSGFGGKRAVSLPSLGIAMLVLLVADPWQALQPGFALSVAATAGILLLVPSIDRGLRRLVRVPGLPRAPRALTLPISIAIAAQLACGPLLLLLQPGLPASGILANVLAAPAAPFGTGIGLLGMLLLPFAAMAGEWAVGLASIPARWVAATAEVTAALPLARWHWPEGWAGALLLAACEGAALLGWAVATGRIALPGGTPRPRRAPWERAIGRSRAQRAAVALLACASAGIFVSVTAAAPLVERIGTPADWSVVACDVGQGDALLLRDPDRPDAVMLVDTGDDPELLGACLDRFGVRSIALLVLTHDDRDHVGALSAVAERVEAALIAPPHAQGGADRAVVRQLEAAAVRTTVGTAGMSGGLGGGRGLGWEVLAPRPDVVPSDSNAASVVLRVRAGDLTALLLADTGREEHVSLLASGLDLSAHVVKIAHHGSRDQDPRILAASGAEYGLISAGEDNGYGHPHPDVLSDLAASGIAALRTDRHGSVAIAGEPGRLRAWAARAG</sequence>
<accession>A0A934UUH6</accession>
<dbReference type="AlphaFoldDB" id="A0A934UUH6"/>
<feature type="transmembrane region" description="Helical" evidence="6">
    <location>
        <begin position="436"/>
        <end position="457"/>
    </location>
</feature>
<feature type="transmembrane region" description="Helical" evidence="6">
    <location>
        <begin position="15"/>
        <end position="34"/>
    </location>
</feature>
<feature type="transmembrane region" description="Helical" evidence="6">
    <location>
        <begin position="397"/>
        <end position="416"/>
    </location>
</feature>
<comment type="subcellular location">
    <subcellularLocation>
        <location evidence="1">Cell membrane</location>
        <topology evidence="1">Multi-pass membrane protein</topology>
    </subcellularLocation>
</comment>
<dbReference type="InterPro" id="IPR004477">
    <property type="entry name" value="ComEC_N"/>
</dbReference>
<dbReference type="Proteomes" id="UP000608530">
    <property type="component" value="Unassembled WGS sequence"/>
</dbReference>
<evidence type="ECO:0000256" key="1">
    <source>
        <dbReference type="ARBA" id="ARBA00004651"/>
    </source>
</evidence>
<dbReference type="PANTHER" id="PTHR30619:SF1">
    <property type="entry name" value="RECOMBINATION PROTEIN 2"/>
    <property type="match status" value="1"/>
</dbReference>